<evidence type="ECO:0000313" key="2">
    <source>
        <dbReference type="EMBL" id="THC98363.1"/>
    </source>
</evidence>
<accession>A0A4S3JRF3</accession>
<dbReference type="VEuPathDB" id="FungiDB:EYZ11_002144"/>
<dbReference type="EMBL" id="SOSA01000046">
    <property type="protein sequence ID" value="THC98363.1"/>
    <property type="molecule type" value="Genomic_DNA"/>
</dbReference>
<name>A0A4S3JRF3_9EURO</name>
<dbReference type="Proteomes" id="UP000308092">
    <property type="component" value="Unassembled WGS sequence"/>
</dbReference>
<dbReference type="STRING" id="1220188.A0A4S3JRF3"/>
<keyword evidence="3" id="KW-1185">Reference proteome</keyword>
<evidence type="ECO:0000256" key="1">
    <source>
        <dbReference type="SAM" id="MobiDB-lite"/>
    </source>
</evidence>
<sequence>MFRRSGKPVSCEPCRTAKCYYHPAPLTRKKAQPPTGPQRCRQRRAPDYTPVDQTVDIAGQAVQSPVSSLSPSETSAFLGSTSYISVFKEPRHGCPAELAGRFTPSSSAGETIKVARPARLVSVVDFHYDMISCYYHRGRFTIVPAPPLQMVSSSTSPEEFFSLFTGKRLRLEFVGFLFAMSGVGALGRYAPDDIF</sequence>
<protein>
    <submittedName>
        <fullName evidence="2">Uncharacterized protein</fullName>
    </submittedName>
</protein>
<feature type="region of interest" description="Disordered" evidence="1">
    <location>
        <begin position="25"/>
        <end position="48"/>
    </location>
</feature>
<reference evidence="2 3" key="1">
    <citation type="submission" date="2019-03" db="EMBL/GenBank/DDBJ databases">
        <title>The genome sequence of a newly discovered highly antifungal drug resistant Aspergillus species, Aspergillus tanneri NIH 1004.</title>
        <authorList>
            <person name="Mounaud S."/>
            <person name="Singh I."/>
            <person name="Joardar V."/>
            <person name="Pakala S."/>
            <person name="Pakala S."/>
            <person name="Venepally P."/>
            <person name="Hoover J."/>
            <person name="Nierman W."/>
            <person name="Chung J."/>
            <person name="Losada L."/>
        </authorList>
    </citation>
    <scope>NUCLEOTIDE SEQUENCE [LARGE SCALE GENOMIC DNA]</scope>
    <source>
        <strain evidence="2 3">NIH1004</strain>
    </source>
</reference>
<organism evidence="2 3">
    <name type="scientific">Aspergillus tanneri</name>
    <dbReference type="NCBI Taxonomy" id="1220188"/>
    <lineage>
        <taxon>Eukaryota</taxon>
        <taxon>Fungi</taxon>
        <taxon>Dikarya</taxon>
        <taxon>Ascomycota</taxon>
        <taxon>Pezizomycotina</taxon>
        <taxon>Eurotiomycetes</taxon>
        <taxon>Eurotiomycetidae</taxon>
        <taxon>Eurotiales</taxon>
        <taxon>Aspergillaceae</taxon>
        <taxon>Aspergillus</taxon>
        <taxon>Aspergillus subgen. Circumdati</taxon>
    </lineage>
</organism>
<evidence type="ECO:0000313" key="3">
    <source>
        <dbReference type="Proteomes" id="UP000308092"/>
    </source>
</evidence>
<gene>
    <name evidence="2" type="ORF">EYZ11_002144</name>
</gene>
<comment type="caution">
    <text evidence="2">The sequence shown here is derived from an EMBL/GenBank/DDBJ whole genome shotgun (WGS) entry which is preliminary data.</text>
</comment>
<proteinExistence type="predicted"/>
<dbReference type="AlphaFoldDB" id="A0A4S3JRF3"/>